<evidence type="ECO:0000313" key="9">
    <source>
        <dbReference type="Proteomes" id="UP001174909"/>
    </source>
</evidence>
<comment type="catalytic activity">
    <reaction evidence="5">
        <text>ATP + H2O = ADP + phosphate + H(+)</text>
        <dbReference type="Rhea" id="RHEA:13065"/>
        <dbReference type="ChEBI" id="CHEBI:15377"/>
        <dbReference type="ChEBI" id="CHEBI:15378"/>
        <dbReference type="ChEBI" id="CHEBI:30616"/>
        <dbReference type="ChEBI" id="CHEBI:43474"/>
        <dbReference type="ChEBI" id="CHEBI:456216"/>
        <dbReference type="EC" id="3.6.4.6"/>
    </reaction>
</comment>
<dbReference type="Pfam" id="PF02359">
    <property type="entry name" value="CDC48_N"/>
    <property type="match status" value="1"/>
</dbReference>
<organism evidence="8 9">
    <name type="scientific">Geodia barretti</name>
    <name type="common">Barrett's horny sponge</name>
    <dbReference type="NCBI Taxonomy" id="519541"/>
    <lineage>
        <taxon>Eukaryota</taxon>
        <taxon>Metazoa</taxon>
        <taxon>Porifera</taxon>
        <taxon>Demospongiae</taxon>
        <taxon>Heteroscleromorpha</taxon>
        <taxon>Tetractinellida</taxon>
        <taxon>Astrophorina</taxon>
        <taxon>Geodiidae</taxon>
        <taxon>Geodia</taxon>
    </lineage>
</organism>
<sequence length="870" mass="95857">MYYNEIDRRFRHMARLLTDTDSVFDEVERTSDTLGPFYYGYTVSVGPDGRPVAREYGNIRPEQVHAVDSQNLSVETIVDDGQKLVKMVAEMPGVEKSDVKIRVESKTVNIDAERGKKKYHAAVPLKPRIDTSSAKASYKNGILELTFKQLGPEKPKGRMVEVKEAAQQHVGRGVAVLHPGVIRRYGWAAGQILELVYNKKTHVKLWPGSSKEHGTDGISIDGVTRYNIGAGIGDKISVRAVEAVDAEQIVLSPTENITVDGLQEYMLRNYANHVFTTGDSITAGTRLGGRAQFFVTGTKPAKPAIVTERTIFKLGSMTKAVNPYVPRITYDELGGLKNEVQKIRETVELPMRHPELFEQIGIEAPKGVLLYGPPGTGKTLIAKALAGETSAHFTSLSGPEIMGRHYGESEERIREIFRQAEEHAPSIIFIDEIDSIAPRREEVTGEVEKRVVSQLLALMDGIKDRGKVVVIAATNRPDSIDPALRRPGRFDREIEIGIPDEGGRLEILNIHTRGMPLGDGVDLRQIARITHGFVGADLAALSREAAMRSLRRALPEIDLDQDKISGSALQKIKVGHDDFGSALREIKPSALREVLVQIPDVSWNDVGGLGEAKEELREAVEWPLQYRDACEHAGVRAPKGILLYGPPGTGKTLIAKALAKTTESNFINIKGPELLSKILTEIDGLEELHGVLIIGATNRLDIVDEAMLRPGRFDYIVEVPNPDATAREQILRIHAKKKPLAGDVDMAKLAGLTGGLSGAELAAIADRAAKDVLRRHIASGSSNVSEIIIAQQDLEDAIKKLYLDFEPCDECATIMDALSNPQILFADEGTRKDESAKFLRHLTYAHPEVVRAVMNDLPKQKKRQEYDFFK</sequence>
<evidence type="ECO:0000256" key="6">
    <source>
        <dbReference type="PROSITE-ProRule" id="PRU00285"/>
    </source>
</evidence>
<dbReference type="Gene3D" id="3.40.50.300">
    <property type="entry name" value="P-loop containing nucleotide triphosphate hydrolases"/>
    <property type="match status" value="3"/>
</dbReference>
<evidence type="ECO:0000313" key="8">
    <source>
        <dbReference type="EMBL" id="CAI8050839.1"/>
    </source>
</evidence>
<feature type="domain" description="SHSP" evidence="7">
    <location>
        <begin position="67"/>
        <end position="165"/>
    </location>
</feature>
<dbReference type="Gene3D" id="2.40.40.20">
    <property type="match status" value="1"/>
</dbReference>
<dbReference type="Proteomes" id="UP001174909">
    <property type="component" value="Unassembled WGS sequence"/>
</dbReference>
<evidence type="ECO:0000256" key="1">
    <source>
        <dbReference type="ARBA" id="ARBA00012674"/>
    </source>
</evidence>
<dbReference type="SUPFAM" id="SSF52540">
    <property type="entry name" value="P-loop containing nucleoside triphosphate hydrolases"/>
    <property type="match status" value="2"/>
</dbReference>
<dbReference type="InterPro" id="IPR003960">
    <property type="entry name" value="ATPase_AAA_CS"/>
</dbReference>
<evidence type="ECO:0000259" key="7">
    <source>
        <dbReference type="PROSITE" id="PS01031"/>
    </source>
</evidence>
<dbReference type="InterPro" id="IPR003593">
    <property type="entry name" value="AAA+_ATPase"/>
</dbReference>
<dbReference type="Gene3D" id="2.60.40.790">
    <property type="match status" value="1"/>
</dbReference>
<dbReference type="SUPFAM" id="SSF50692">
    <property type="entry name" value="ADC-like"/>
    <property type="match status" value="1"/>
</dbReference>
<keyword evidence="9" id="KW-1185">Reference proteome</keyword>
<dbReference type="Pfam" id="PF00004">
    <property type="entry name" value="AAA"/>
    <property type="match status" value="2"/>
</dbReference>
<dbReference type="EMBL" id="CASHTH010003886">
    <property type="protein sequence ID" value="CAI8050839.1"/>
    <property type="molecule type" value="Genomic_DNA"/>
</dbReference>
<dbReference type="FunFam" id="3.40.50.300:FF:000012">
    <property type="entry name" value="Transitional endoplasmic reticulum ATPase"/>
    <property type="match status" value="1"/>
</dbReference>
<dbReference type="GO" id="GO:0005737">
    <property type="term" value="C:cytoplasm"/>
    <property type="evidence" value="ECO:0007669"/>
    <property type="project" value="UniProtKB-ARBA"/>
</dbReference>
<dbReference type="PROSITE" id="PS00674">
    <property type="entry name" value="AAA"/>
    <property type="match status" value="1"/>
</dbReference>
<evidence type="ECO:0000256" key="5">
    <source>
        <dbReference type="ARBA" id="ARBA00048883"/>
    </source>
</evidence>
<dbReference type="GO" id="GO:0005524">
    <property type="term" value="F:ATP binding"/>
    <property type="evidence" value="ECO:0007669"/>
    <property type="project" value="UniProtKB-KW"/>
</dbReference>
<dbReference type="InterPro" id="IPR003338">
    <property type="entry name" value="CDC4_N-term_subdom"/>
</dbReference>
<dbReference type="GO" id="GO:0016887">
    <property type="term" value="F:ATP hydrolysis activity"/>
    <property type="evidence" value="ECO:0007669"/>
    <property type="project" value="InterPro"/>
</dbReference>
<dbReference type="SUPFAM" id="SSF49764">
    <property type="entry name" value="HSP20-like chaperones"/>
    <property type="match status" value="1"/>
</dbReference>
<dbReference type="InterPro" id="IPR050168">
    <property type="entry name" value="AAA_ATPase_domain"/>
</dbReference>
<comment type="similarity">
    <text evidence="6">Belongs to the small heat shock protein (HSP20) family.</text>
</comment>
<keyword evidence="2" id="KW-0677">Repeat</keyword>
<accession>A0AA35TNE9</accession>
<dbReference type="InterPro" id="IPR009010">
    <property type="entry name" value="Asp_de-COase-like_dom_sf"/>
</dbReference>
<dbReference type="Pfam" id="PF02933">
    <property type="entry name" value="CDC48_2"/>
    <property type="match status" value="1"/>
</dbReference>
<evidence type="ECO:0000256" key="4">
    <source>
        <dbReference type="ARBA" id="ARBA00022840"/>
    </source>
</evidence>
<dbReference type="InterPro" id="IPR002068">
    <property type="entry name" value="A-crystallin/Hsp20_dom"/>
</dbReference>
<proteinExistence type="inferred from homology"/>
<dbReference type="EC" id="3.6.4.6" evidence="1"/>
<keyword evidence="3" id="KW-0547">Nucleotide-binding</keyword>
<dbReference type="Gene3D" id="1.10.8.60">
    <property type="match status" value="2"/>
</dbReference>
<gene>
    <name evidence="8" type="ORF">GBAR_LOCUS27882</name>
</gene>
<dbReference type="PANTHER" id="PTHR23077">
    <property type="entry name" value="AAA-FAMILY ATPASE"/>
    <property type="match status" value="1"/>
</dbReference>
<protein>
    <recommendedName>
        <fullName evidence="1">vesicle-fusing ATPase</fullName>
        <ecNumber evidence="1">3.6.4.6</ecNumber>
    </recommendedName>
</protein>
<evidence type="ECO:0000256" key="2">
    <source>
        <dbReference type="ARBA" id="ARBA00022737"/>
    </source>
</evidence>
<keyword evidence="8" id="KW-0132">Cell division</keyword>
<dbReference type="InterPro" id="IPR041569">
    <property type="entry name" value="AAA_lid_3"/>
</dbReference>
<dbReference type="InterPro" id="IPR004201">
    <property type="entry name" value="Cdc48_dom2"/>
</dbReference>
<dbReference type="Pfam" id="PF17862">
    <property type="entry name" value="AAA_lid_3"/>
    <property type="match status" value="1"/>
</dbReference>
<dbReference type="NCBIfam" id="NF041800">
    <property type="entry name" value="Hsp20"/>
    <property type="match status" value="1"/>
</dbReference>
<dbReference type="FunFam" id="1.10.8.60:FF:000057">
    <property type="entry name" value="AAA family ATPase, CDC48 subfamily"/>
    <property type="match status" value="1"/>
</dbReference>
<dbReference type="InterPro" id="IPR027417">
    <property type="entry name" value="P-loop_NTPase"/>
</dbReference>
<keyword evidence="4" id="KW-0067">ATP-binding</keyword>
<dbReference type="CDD" id="cd06464">
    <property type="entry name" value="ACD_sHsps-like"/>
    <property type="match status" value="1"/>
</dbReference>
<name>A0AA35TNE9_GEOBA</name>
<evidence type="ECO:0000256" key="3">
    <source>
        <dbReference type="ARBA" id="ARBA00022741"/>
    </source>
</evidence>
<dbReference type="InterPro" id="IPR008978">
    <property type="entry name" value="HSP20-like_chaperone"/>
</dbReference>
<comment type="caution">
    <text evidence="8">The sequence shown here is derived from an EMBL/GenBank/DDBJ whole genome shotgun (WGS) entry which is preliminary data.</text>
</comment>
<dbReference type="GO" id="GO:0051301">
    <property type="term" value="P:cell division"/>
    <property type="evidence" value="ECO:0007669"/>
    <property type="project" value="UniProtKB-KW"/>
</dbReference>
<dbReference type="SMART" id="SM00382">
    <property type="entry name" value="AAA"/>
    <property type="match status" value="2"/>
</dbReference>
<dbReference type="PANTHER" id="PTHR23077:SF171">
    <property type="entry name" value="NUCLEAR VALOSIN-CONTAINING PROTEIN-LIKE"/>
    <property type="match status" value="1"/>
</dbReference>
<reference evidence="8" key="1">
    <citation type="submission" date="2023-03" db="EMBL/GenBank/DDBJ databases">
        <authorList>
            <person name="Steffen K."/>
            <person name="Cardenas P."/>
        </authorList>
    </citation>
    <scope>NUCLEOTIDE SEQUENCE</scope>
</reference>
<dbReference type="InterPro" id="IPR003959">
    <property type="entry name" value="ATPase_AAA_core"/>
</dbReference>
<dbReference type="SMART" id="SM01073">
    <property type="entry name" value="CDC48_N"/>
    <property type="match status" value="1"/>
</dbReference>
<dbReference type="AlphaFoldDB" id="A0AA35TNE9"/>
<dbReference type="PROSITE" id="PS01031">
    <property type="entry name" value="SHSP"/>
    <property type="match status" value="1"/>
</dbReference>
<keyword evidence="8" id="KW-0131">Cell cycle</keyword>